<comment type="caution">
    <text evidence="3">The sequence shown here is derived from an EMBL/GenBank/DDBJ whole genome shotgun (WGS) entry which is preliminary data.</text>
</comment>
<dbReference type="PANTHER" id="PTHR38041:SF1">
    <property type="entry name" value="CHORISMATE MUTASE"/>
    <property type="match status" value="1"/>
</dbReference>
<dbReference type="GO" id="GO:0046417">
    <property type="term" value="P:chorismate metabolic process"/>
    <property type="evidence" value="ECO:0007669"/>
    <property type="project" value="InterPro"/>
</dbReference>
<feature type="non-terminal residue" evidence="3">
    <location>
        <position position="60"/>
    </location>
</feature>
<dbReference type="InterPro" id="IPR002701">
    <property type="entry name" value="CM_II_prokaryot"/>
</dbReference>
<dbReference type="AlphaFoldDB" id="X1C6P5"/>
<dbReference type="InterPro" id="IPR051331">
    <property type="entry name" value="Chorismate_mutase-related"/>
</dbReference>
<reference evidence="3" key="1">
    <citation type="journal article" date="2014" name="Front. Microbiol.">
        <title>High frequency of phylogenetically diverse reductive dehalogenase-homologous genes in deep subseafloor sedimentary metagenomes.</title>
        <authorList>
            <person name="Kawai M."/>
            <person name="Futagami T."/>
            <person name="Toyoda A."/>
            <person name="Takaki Y."/>
            <person name="Nishi S."/>
            <person name="Hori S."/>
            <person name="Arai W."/>
            <person name="Tsubouchi T."/>
            <person name="Morono Y."/>
            <person name="Uchiyama I."/>
            <person name="Ito T."/>
            <person name="Fujiyama A."/>
            <person name="Inagaki F."/>
            <person name="Takami H."/>
        </authorList>
    </citation>
    <scope>NUCLEOTIDE SEQUENCE</scope>
    <source>
        <strain evidence="3">Expedition CK06-06</strain>
    </source>
</reference>
<gene>
    <name evidence="3" type="ORF">S01H4_48496</name>
</gene>
<dbReference type="SMART" id="SM00830">
    <property type="entry name" value="CM_2"/>
    <property type="match status" value="1"/>
</dbReference>
<dbReference type="Gene3D" id="1.20.59.10">
    <property type="entry name" value="Chorismate mutase"/>
    <property type="match status" value="1"/>
</dbReference>
<organism evidence="3">
    <name type="scientific">marine sediment metagenome</name>
    <dbReference type="NCBI Taxonomy" id="412755"/>
    <lineage>
        <taxon>unclassified sequences</taxon>
        <taxon>metagenomes</taxon>
        <taxon>ecological metagenomes</taxon>
    </lineage>
</organism>
<dbReference type="InterPro" id="IPR036979">
    <property type="entry name" value="CM_dom_sf"/>
</dbReference>
<evidence type="ECO:0000313" key="3">
    <source>
        <dbReference type="EMBL" id="GAG92063.1"/>
    </source>
</evidence>
<dbReference type="PROSITE" id="PS51168">
    <property type="entry name" value="CHORISMATE_MUT_2"/>
    <property type="match status" value="1"/>
</dbReference>
<keyword evidence="1" id="KW-0413">Isomerase</keyword>
<dbReference type="Pfam" id="PF01817">
    <property type="entry name" value="CM_2"/>
    <property type="match status" value="1"/>
</dbReference>
<name>X1C6P5_9ZZZZ</name>
<dbReference type="SUPFAM" id="SSF48600">
    <property type="entry name" value="Chorismate mutase II"/>
    <property type="match status" value="1"/>
</dbReference>
<accession>X1C6P5</accession>
<evidence type="ECO:0000259" key="2">
    <source>
        <dbReference type="PROSITE" id="PS51168"/>
    </source>
</evidence>
<feature type="domain" description="Chorismate mutase" evidence="2">
    <location>
        <begin position="1"/>
        <end position="60"/>
    </location>
</feature>
<dbReference type="EMBL" id="BART01027349">
    <property type="protein sequence ID" value="GAG92063.1"/>
    <property type="molecule type" value="Genomic_DNA"/>
</dbReference>
<proteinExistence type="predicted"/>
<dbReference type="PANTHER" id="PTHR38041">
    <property type="entry name" value="CHORISMATE MUTASE"/>
    <property type="match status" value="1"/>
</dbReference>
<sequence length="60" mass="6955">MSEKNLQTLRQKIDSIDEQVVSLLAQRLKIADDLVALKRKLKLGIRDATRERAVINRARR</sequence>
<dbReference type="InterPro" id="IPR036263">
    <property type="entry name" value="Chorismate_II_sf"/>
</dbReference>
<evidence type="ECO:0000256" key="1">
    <source>
        <dbReference type="ARBA" id="ARBA00023235"/>
    </source>
</evidence>
<protein>
    <recommendedName>
        <fullName evidence="2">Chorismate mutase domain-containing protein</fullName>
    </recommendedName>
</protein>
<dbReference type="GO" id="GO:0009697">
    <property type="term" value="P:salicylic acid biosynthetic process"/>
    <property type="evidence" value="ECO:0007669"/>
    <property type="project" value="TreeGrafter"/>
</dbReference>
<dbReference type="GO" id="GO:0004106">
    <property type="term" value="F:chorismate mutase activity"/>
    <property type="evidence" value="ECO:0007669"/>
    <property type="project" value="InterPro"/>
</dbReference>